<protein>
    <submittedName>
        <fullName evidence="2">Uncharacterized protein</fullName>
    </submittedName>
</protein>
<name>A0ABR1BBR4_POLSC</name>
<comment type="caution">
    <text evidence="2">The sequence shown here is derived from an EMBL/GenBank/DDBJ whole genome shotgun (WGS) entry which is preliminary data.</text>
</comment>
<dbReference type="Proteomes" id="UP001359485">
    <property type="component" value="Unassembled WGS sequence"/>
</dbReference>
<feature type="region of interest" description="Disordered" evidence="1">
    <location>
        <begin position="1"/>
        <end position="40"/>
    </location>
</feature>
<gene>
    <name evidence="2" type="ORF">RUM44_008194</name>
</gene>
<keyword evidence="3" id="KW-1185">Reference proteome</keyword>
<reference evidence="2 3" key="1">
    <citation type="submission" date="2023-09" db="EMBL/GenBank/DDBJ databases">
        <title>Genomes of two closely related lineages of the louse Polyplax serrata with different host specificities.</title>
        <authorList>
            <person name="Martinu J."/>
            <person name="Tarabai H."/>
            <person name="Stefka J."/>
            <person name="Hypsa V."/>
        </authorList>
    </citation>
    <scope>NUCLEOTIDE SEQUENCE [LARGE SCALE GENOMIC DNA]</scope>
    <source>
        <strain evidence="2">98ZLc_SE</strain>
    </source>
</reference>
<proteinExistence type="predicted"/>
<accession>A0ABR1BBR4</accession>
<evidence type="ECO:0000256" key="1">
    <source>
        <dbReference type="SAM" id="MobiDB-lite"/>
    </source>
</evidence>
<sequence length="99" mass="11590">MRITKGSDIQSRKPAKSSADWKENFEAKEGKKKIEKSGRKQEKVNLTLKSRFQMIPFEETGVLYTVRDNRKYIKPSLEAEEEQPRVLNLFTRRLDPPPP</sequence>
<dbReference type="EMBL" id="JAWJWF010000002">
    <property type="protein sequence ID" value="KAK6637772.1"/>
    <property type="molecule type" value="Genomic_DNA"/>
</dbReference>
<evidence type="ECO:0000313" key="2">
    <source>
        <dbReference type="EMBL" id="KAK6637772.1"/>
    </source>
</evidence>
<organism evidence="2 3">
    <name type="scientific">Polyplax serrata</name>
    <name type="common">Common mouse louse</name>
    <dbReference type="NCBI Taxonomy" id="468196"/>
    <lineage>
        <taxon>Eukaryota</taxon>
        <taxon>Metazoa</taxon>
        <taxon>Ecdysozoa</taxon>
        <taxon>Arthropoda</taxon>
        <taxon>Hexapoda</taxon>
        <taxon>Insecta</taxon>
        <taxon>Pterygota</taxon>
        <taxon>Neoptera</taxon>
        <taxon>Paraneoptera</taxon>
        <taxon>Psocodea</taxon>
        <taxon>Troctomorpha</taxon>
        <taxon>Phthiraptera</taxon>
        <taxon>Anoplura</taxon>
        <taxon>Polyplacidae</taxon>
        <taxon>Polyplax</taxon>
    </lineage>
</organism>
<evidence type="ECO:0000313" key="3">
    <source>
        <dbReference type="Proteomes" id="UP001359485"/>
    </source>
</evidence>
<feature type="compositionally biased region" description="Basic and acidic residues" evidence="1">
    <location>
        <begin position="19"/>
        <end position="29"/>
    </location>
</feature>